<dbReference type="EMBL" id="MFZG01000019">
    <property type="protein sequence ID" value="OGK16701.1"/>
    <property type="molecule type" value="Genomic_DNA"/>
</dbReference>
<name>A0A1F7GCH7_9BACT</name>
<organism evidence="2 3">
    <name type="scientific">Candidatus Roizmanbacteria bacterium RIFCSPHIGHO2_01_FULL_39_12c</name>
    <dbReference type="NCBI Taxonomy" id="1802031"/>
    <lineage>
        <taxon>Bacteria</taxon>
        <taxon>Candidatus Roizmaniibacteriota</taxon>
    </lineage>
</organism>
<dbReference type="InterPro" id="IPR003795">
    <property type="entry name" value="DUF192"/>
</dbReference>
<dbReference type="PANTHER" id="PTHR37953:SF1">
    <property type="entry name" value="UPF0127 PROTEIN MJ1496"/>
    <property type="match status" value="1"/>
</dbReference>
<keyword evidence="1" id="KW-1133">Transmembrane helix</keyword>
<keyword evidence="1" id="KW-0472">Membrane</keyword>
<proteinExistence type="predicted"/>
<evidence type="ECO:0000313" key="3">
    <source>
        <dbReference type="Proteomes" id="UP000177208"/>
    </source>
</evidence>
<dbReference type="PANTHER" id="PTHR37953">
    <property type="entry name" value="UPF0127 PROTEIN MJ1496"/>
    <property type="match status" value="1"/>
</dbReference>
<comment type="caution">
    <text evidence="2">The sequence shown here is derived from an EMBL/GenBank/DDBJ whole genome shotgun (WGS) entry which is preliminary data.</text>
</comment>
<evidence type="ECO:0008006" key="4">
    <source>
        <dbReference type="Google" id="ProtNLM"/>
    </source>
</evidence>
<feature type="transmembrane region" description="Helical" evidence="1">
    <location>
        <begin position="6"/>
        <end position="25"/>
    </location>
</feature>
<dbReference type="Gene3D" id="2.60.120.1140">
    <property type="entry name" value="Protein of unknown function DUF192"/>
    <property type="match status" value="1"/>
</dbReference>
<sequence>MKKLFPPILLGIFILLGLVLFINYGKNADKYKVFKKIFYKLEDKNLRLLVADTPEKWQKGLMYFRTLEGVDGMIFIFPDSEIRTFWNKNTYMDLDIYWINGDKVVGKNYLPSIEQSKRIVTVSSPEPADKVIEIPERLFF</sequence>
<protein>
    <recommendedName>
        <fullName evidence="4">DUF192 domain-containing protein</fullName>
    </recommendedName>
</protein>
<gene>
    <name evidence="2" type="ORF">A2774_00170</name>
</gene>
<dbReference type="InterPro" id="IPR038695">
    <property type="entry name" value="Saro_0823-like_sf"/>
</dbReference>
<dbReference type="Pfam" id="PF02643">
    <property type="entry name" value="DUF192"/>
    <property type="match status" value="1"/>
</dbReference>
<dbReference type="Proteomes" id="UP000177208">
    <property type="component" value="Unassembled WGS sequence"/>
</dbReference>
<reference evidence="2 3" key="1">
    <citation type="journal article" date="2016" name="Nat. Commun.">
        <title>Thousands of microbial genomes shed light on interconnected biogeochemical processes in an aquifer system.</title>
        <authorList>
            <person name="Anantharaman K."/>
            <person name="Brown C.T."/>
            <person name="Hug L.A."/>
            <person name="Sharon I."/>
            <person name="Castelle C.J."/>
            <person name="Probst A.J."/>
            <person name="Thomas B.C."/>
            <person name="Singh A."/>
            <person name="Wilkins M.J."/>
            <person name="Karaoz U."/>
            <person name="Brodie E.L."/>
            <person name="Williams K.H."/>
            <person name="Hubbard S.S."/>
            <person name="Banfield J.F."/>
        </authorList>
    </citation>
    <scope>NUCLEOTIDE SEQUENCE [LARGE SCALE GENOMIC DNA]</scope>
</reference>
<evidence type="ECO:0000256" key="1">
    <source>
        <dbReference type="SAM" id="Phobius"/>
    </source>
</evidence>
<keyword evidence="1" id="KW-0812">Transmembrane</keyword>
<dbReference type="AlphaFoldDB" id="A0A1F7GCH7"/>
<evidence type="ECO:0000313" key="2">
    <source>
        <dbReference type="EMBL" id="OGK16701.1"/>
    </source>
</evidence>
<accession>A0A1F7GCH7</accession>